<accession>G0USI1</accession>
<feature type="region of interest" description="Disordered" evidence="1">
    <location>
        <begin position="180"/>
        <end position="230"/>
    </location>
</feature>
<dbReference type="PANTHER" id="PTHR32085">
    <property type="entry name" value="PROTEIN CSF1"/>
    <property type="match status" value="1"/>
</dbReference>
<reference evidence="2" key="1">
    <citation type="journal article" date="2012" name="Proc. Natl. Acad. Sci. U.S.A.">
        <title>Antigenic diversity is generated by distinct evolutionary mechanisms in African trypanosome species.</title>
        <authorList>
            <person name="Jackson A.P."/>
            <person name="Berry A."/>
            <person name="Aslett M."/>
            <person name="Allison H.C."/>
            <person name="Burton P."/>
            <person name="Vavrova-Anderson J."/>
            <person name="Brown R."/>
            <person name="Browne H."/>
            <person name="Corton N."/>
            <person name="Hauser H."/>
            <person name="Gamble J."/>
            <person name="Gilderthorp R."/>
            <person name="Marcello L."/>
            <person name="McQuillan J."/>
            <person name="Otto T.D."/>
            <person name="Quail M.A."/>
            <person name="Sanders M.J."/>
            <person name="van Tonder A."/>
            <person name="Ginger M.L."/>
            <person name="Field M.C."/>
            <person name="Barry J.D."/>
            <person name="Hertz-Fowler C."/>
            <person name="Berriman M."/>
        </authorList>
    </citation>
    <scope>NUCLEOTIDE SEQUENCE</scope>
    <source>
        <strain evidence="2">IL3000</strain>
    </source>
</reference>
<evidence type="ECO:0000256" key="1">
    <source>
        <dbReference type="SAM" id="MobiDB-lite"/>
    </source>
</evidence>
<feature type="non-terminal residue" evidence="2">
    <location>
        <position position="1"/>
    </location>
</feature>
<dbReference type="GO" id="GO:0006113">
    <property type="term" value="P:fermentation"/>
    <property type="evidence" value="ECO:0007669"/>
    <property type="project" value="InterPro"/>
</dbReference>
<dbReference type="AlphaFoldDB" id="G0USI1"/>
<feature type="region of interest" description="Disordered" evidence="1">
    <location>
        <begin position="855"/>
        <end position="926"/>
    </location>
</feature>
<dbReference type="InterPro" id="IPR029636">
    <property type="entry name" value="Csf1"/>
</dbReference>
<dbReference type="EMBL" id="HE575321">
    <property type="protein sequence ID" value="CCC92344.1"/>
    <property type="molecule type" value="Genomic_DNA"/>
</dbReference>
<feature type="region of interest" description="Disordered" evidence="1">
    <location>
        <begin position="261"/>
        <end position="309"/>
    </location>
</feature>
<dbReference type="GO" id="GO:0016020">
    <property type="term" value="C:membrane"/>
    <property type="evidence" value="ECO:0007669"/>
    <property type="project" value="InterPro"/>
</dbReference>
<sequence>IPTMAMKIKVENSTFVCRLHKSQQCVPLHSKTPLTMRGDSISGLLGTMKLDGGAKRSVTSKFVLSDAHFYCSDGSPIGVDDSAKGLLSKTHVLGGLGTLTSPSKEEYRNSLSKISFASIEVPLNINESGRCVNFGAVMDISSPQITISTRLASVLSQFSNEISTKSLSAFFQRHETKLGARAGKGATSVGPSEATRSPQLSEGCYQDPARGRKRRSVFADPETPSVGTPQQAEVMPLLCNFDITARWEAGDIYVYSIQRDTSPNSAPTSQHTGGTANRLPRQQPRRRARHASDGSDPTMGSADGPGALNNEAARKTMSVLLNIPFPEVTATIMGCHGGDVTNQERFIARVEIRENTIEIDPSIISLAHEIEEWEAIHVRDNADRIANVLKLVNTWERDNYNRRLVQYSSVADMALPMPRAFFSVLLNLEMKERSAASRLGRSRRRSSARRSACLLPIEKDHQPQQKIPVVHAGSTNSKQKLLSVQIRVTEFRLVLTTEPASTVNFTLSLDERVGSVDFFVKRTHPQSTMWVKDVQAHPPPAVLLLLCVRRLRVECQAKMEVKALEMCLEEMEVQAALRHCNKALVLTNVCIYLPRSASSSGKMELTVRVPYLWQLFIFEAQWHRSLLESLQSVNRIFERGATIFKEKMTMHSSIQQQSQCMKPNPQSLIIAFTGSHGNIRVDLGSGNAHLLGMGNMSGSLVVARRDIGKMQVFVDASVRSVVLRSEGVLSGTARLDTLYLKGFSVRNGDELQGDVVRSPEGRTFRYMLCAYKSHATFKQRQLRDLFECQVGELTVNFMDSMGDGASTSVRMEVFLNRSNVVVTPSTVPTLVHTVTDWGNIVVAQRKIASTKLVCSAAGTPHSPSGSGKVRKNVADASTHRGGEAVDPVAKGKPSPTGKISATHTRETSTYEAEEGSARKDTGSSGGESAQYLPFMANKLTRIPYGLIQIEVNHSSLFLGGTSGVAEKSGCIVSSVPHAVLKFAECPADDGAAVKRVLEVSTNNMEFYRPGTTKVLILGFHGVNKFEFYTRQLVGDNEVGYMMSLHQVNPWTGNPGLQDFQEVIQLVRSFKAPSKSNTFRDLSGTSDMWHTEVQAEVGTSVDSLPLGVEDTQLALLPISSENEDSSMGTAVVAYGDHAHTTTSSCDRRYNKARKVSDQRYLKPLSNVQFAPQLRFGGAVAVNVDVILNWFGVTRDMLPHLIHTKACDQLEAALRFLEEAASKQAEIVRAP</sequence>
<dbReference type="VEuPathDB" id="TriTrypDB:TcIL3000_8_5660"/>
<gene>
    <name evidence="2" type="ORF">TCIL3000_8_5660</name>
</gene>
<proteinExistence type="predicted"/>
<evidence type="ECO:0000313" key="2">
    <source>
        <dbReference type="EMBL" id="CCC92344.1"/>
    </source>
</evidence>
<name>G0USI1_TRYCI</name>
<feature type="compositionally biased region" description="Polar residues" evidence="1">
    <location>
        <begin position="261"/>
        <end position="275"/>
    </location>
</feature>
<dbReference type="PANTHER" id="PTHR32085:SF3">
    <property type="entry name" value="PROTEIN CSF1"/>
    <property type="match status" value="1"/>
</dbReference>
<protein>
    <submittedName>
        <fullName evidence="2">Uncharacterized protein TCIL3000_8_5660</fullName>
    </submittedName>
</protein>
<organism evidence="2">
    <name type="scientific">Trypanosoma congolense (strain IL3000)</name>
    <dbReference type="NCBI Taxonomy" id="1068625"/>
    <lineage>
        <taxon>Eukaryota</taxon>
        <taxon>Discoba</taxon>
        <taxon>Euglenozoa</taxon>
        <taxon>Kinetoplastea</taxon>
        <taxon>Metakinetoplastina</taxon>
        <taxon>Trypanosomatida</taxon>
        <taxon>Trypanosomatidae</taxon>
        <taxon>Trypanosoma</taxon>
        <taxon>Nannomonas</taxon>
    </lineage>
</organism>